<reference evidence="7 8" key="1">
    <citation type="journal article" date="2016" name="Appl. Microbiol. Biotechnol.">
        <title>Characterization of T-DNA insertion mutants with decreased virulence in the entomopathogenic fungus Beauveria bassiana JEF-007.</title>
        <authorList>
            <person name="Kim S."/>
            <person name="Lee S.J."/>
            <person name="Nai Y.S."/>
            <person name="Yu J.S."/>
            <person name="Lee M.R."/>
            <person name="Yang Y.T."/>
            <person name="Kim J.S."/>
        </authorList>
    </citation>
    <scope>NUCLEOTIDE SEQUENCE [LARGE SCALE GENOMIC DNA]</scope>
    <source>
        <strain evidence="7 8">JEF-007</strain>
    </source>
</reference>
<keyword evidence="4" id="KW-0274">FAD</keyword>
<evidence type="ECO:0000256" key="1">
    <source>
        <dbReference type="ARBA" id="ARBA00001974"/>
    </source>
</evidence>
<dbReference type="AlphaFoldDB" id="A0A2N6N8F1"/>
<keyword evidence="3" id="KW-0285">Flavoprotein</keyword>
<evidence type="ECO:0000313" key="8">
    <source>
        <dbReference type="Proteomes" id="UP000235728"/>
    </source>
</evidence>
<proteinExistence type="inferred from homology"/>
<dbReference type="PROSITE" id="PS51387">
    <property type="entry name" value="FAD_PCMH"/>
    <property type="match status" value="1"/>
</dbReference>
<dbReference type="GO" id="GO:0016491">
    <property type="term" value="F:oxidoreductase activity"/>
    <property type="evidence" value="ECO:0007669"/>
    <property type="project" value="UniProtKB-KW"/>
</dbReference>
<evidence type="ECO:0000256" key="2">
    <source>
        <dbReference type="ARBA" id="ARBA00005466"/>
    </source>
</evidence>
<accession>A0A2N6N8F1</accession>
<dbReference type="InterPro" id="IPR006094">
    <property type="entry name" value="Oxid_FAD_bind_N"/>
</dbReference>
<organism evidence="7 8">
    <name type="scientific">Beauveria bassiana</name>
    <name type="common">White muscardine disease fungus</name>
    <name type="synonym">Tritirachium shiotae</name>
    <dbReference type="NCBI Taxonomy" id="176275"/>
    <lineage>
        <taxon>Eukaryota</taxon>
        <taxon>Fungi</taxon>
        <taxon>Dikarya</taxon>
        <taxon>Ascomycota</taxon>
        <taxon>Pezizomycotina</taxon>
        <taxon>Sordariomycetes</taxon>
        <taxon>Hypocreomycetidae</taxon>
        <taxon>Hypocreales</taxon>
        <taxon>Cordycipitaceae</taxon>
        <taxon>Beauveria</taxon>
    </lineage>
</organism>
<gene>
    <name evidence="7" type="ORF">BM221_010658</name>
</gene>
<evidence type="ECO:0000313" key="7">
    <source>
        <dbReference type="EMBL" id="PMB63553.1"/>
    </source>
</evidence>
<dbReference type="InterPro" id="IPR016169">
    <property type="entry name" value="FAD-bd_PCMH_sub2"/>
</dbReference>
<dbReference type="InterPro" id="IPR036318">
    <property type="entry name" value="FAD-bd_PCMH-like_sf"/>
</dbReference>
<protein>
    <submittedName>
        <fullName evidence="7">Putative FAD-linked oxidoreductase</fullName>
    </submittedName>
</protein>
<feature type="domain" description="FAD-binding PCMH-type" evidence="6">
    <location>
        <begin position="21"/>
        <end position="201"/>
    </location>
</feature>
<dbReference type="InterPro" id="IPR016166">
    <property type="entry name" value="FAD-bd_PCMH"/>
</dbReference>
<sequence length="479" mass="52045">MVPIFQNHTCDPFHPSSTPCTRGNLVEYYVNASKSVHVQEAVKFGRDNNVRLVIKNTGHDFLGRSTGKHALGIWTRYLNETSVLPSYKGSTYSGPALKIGAGTQASQAYRDAHAAGYRVVGGSCPTVGLAGGYTQGGGHGVLTSAYGLGADNVLEWEVVTADGKIVTATPTKNSDLYWALSGGGGGNWGAVLSMTVKVYPEGPMSGGILSFNLEPNATVESFWENVGLLLSGSTGLVDSGGSMIAGITNSTVYAYIAGPNVDKKTLKDKMFYITSRLKQSYIPYNLTVDTDPSYYDYFSRYFGPLPDGIWPVDHLMGNKLLPRSAFQSASKIKKFLDVAKSITTGNEWAISAVVVNAAVSNKSRAVPANAVMPAWRSVLVQLTVYSNWNWKSDLEMSNRSDRLTNGIIPSLVALAPETGIYANEADYRQADWKKQFYGCTWDRLNDVKRKWDPSTVFYTPLSAGSQLWEDKAGKLCRAH</sequence>
<comment type="similarity">
    <text evidence="2">Belongs to the oxygen-dependent FAD-linked oxidoreductase family.</text>
</comment>
<dbReference type="InterPro" id="IPR050416">
    <property type="entry name" value="FAD-linked_Oxidoreductase"/>
</dbReference>
<dbReference type="SUPFAM" id="SSF56176">
    <property type="entry name" value="FAD-binding/transporter-associated domain-like"/>
    <property type="match status" value="1"/>
</dbReference>
<dbReference type="Proteomes" id="UP000235728">
    <property type="component" value="Unassembled WGS sequence"/>
</dbReference>
<dbReference type="PANTHER" id="PTHR42973:SF39">
    <property type="entry name" value="FAD-BINDING PCMH-TYPE DOMAIN-CONTAINING PROTEIN"/>
    <property type="match status" value="1"/>
</dbReference>
<comment type="caution">
    <text evidence="7">The sequence shown here is derived from an EMBL/GenBank/DDBJ whole genome shotgun (WGS) entry which is preliminary data.</text>
</comment>
<dbReference type="Pfam" id="PF08031">
    <property type="entry name" value="BBE"/>
    <property type="match status" value="1"/>
</dbReference>
<evidence type="ECO:0000256" key="5">
    <source>
        <dbReference type="ARBA" id="ARBA00023002"/>
    </source>
</evidence>
<dbReference type="PANTHER" id="PTHR42973">
    <property type="entry name" value="BINDING OXIDOREDUCTASE, PUTATIVE (AFU_ORTHOLOGUE AFUA_1G17690)-RELATED"/>
    <property type="match status" value="1"/>
</dbReference>
<dbReference type="InterPro" id="IPR012951">
    <property type="entry name" value="BBE"/>
</dbReference>
<dbReference type="OMA" id="WRSAIAI"/>
<comment type="cofactor">
    <cofactor evidence="1">
        <name>FAD</name>
        <dbReference type="ChEBI" id="CHEBI:57692"/>
    </cofactor>
</comment>
<keyword evidence="5" id="KW-0560">Oxidoreductase</keyword>
<dbReference type="Gene3D" id="3.40.462.20">
    <property type="match status" value="1"/>
</dbReference>
<evidence type="ECO:0000256" key="4">
    <source>
        <dbReference type="ARBA" id="ARBA00022827"/>
    </source>
</evidence>
<dbReference type="Pfam" id="PF01565">
    <property type="entry name" value="FAD_binding_4"/>
    <property type="match status" value="1"/>
</dbReference>
<evidence type="ECO:0000259" key="6">
    <source>
        <dbReference type="PROSITE" id="PS51387"/>
    </source>
</evidence>
<evidence type="ECO:0000256" key="3">
    <source>
        <dbReference type="ARBA" id="ARBA00022630"/>
    </source>
</evidence>
<dbReference type="GO" id="GO:0071949">
    <property type="term" value="F:FAD binding"/>
    <property type="evidence" value="ECO:0007669"/>
    <property type="project" value="InterPro"/>
</dbReference>
<dbReference type="Gene3D" id="3.30.465.10">
    <property type="match status" value="2"/>
</dbReference>
<dbReference type="EMBL" id="MRVG01000020">
    <property type="protein sequence ID" value="PMB63553.1"/>
    <property type="molecule type" value="Genomic_DNA"/>
</dbReference>
<name>A0A2N6N8F1_BEABA</name>